<dbReference type="EMBL" id="FNAV01000005">
    <property type="protein sequence ID" value="SDE57046.1"/>
    <property type="molecule type" value="Genomic_DNA"/>
</dbReference>
<feature type="domain" description="Glycosyltransferase 2-like" evidence="1">
    <location>
        <begin position="12"/>
        <end position="160"/>
    </location>
</feature>
<organism evidence="2 3">
    <name type="scientific">Salipiger thiooxidans</name>
    <dbReference type="NCBI Taxonomy" id="282683"/>
    <lineage>
        <taxon>Bacteria</taxon>
        <taxon>Pseudomonadati</taxon>
        <taxon>Pseudomonadota</taxon>
        <taxon>Alphaproteobacteria</taxon>
        <taxon>Rhodobacterales</taxon>
        <taxon>Roseobacteraceae</taxon>
        <taxon>Salipiger</taxon>
    </lineage>
</organism>
<name>A0A1G7E0S1_9RHOB</name>
<gene>
    <name evidence="2" type="ORF">SAMN04488105_10539</name>
</gene>
<dbReference type="PANTHER" id="PTHR43179">
    <property type="entry name" value="RHAMNOSYLTRANSFERASE WBBL"/>
    <property type="match status" value="1"/>
</dbReference>
<protein>
    <recommendedName>
        <fullName evidence="1">Glycosyltransferase 2-like domain-containing protein</fullName>
    </recommendedName>
</protein>
<proteinExistence type="predicted"/>
<dbReference type="PANTHER" id="PTHR43179:SF7">
    <property type="entry name" value="RHAMNOSYLTRANSFERASE WBBL"/>
    <property type="match status" value="1"/>
</dbReference>
<dbReference type="Pfam" id="PF00535">
    <property type="entry name" value="Glycos_transf_2"/>
    <property type="match status" value="1"/>
</dbReference>
<dbReference type="RefSeq" id="WP_089957864.1">
    <property type="nucleotide sequence ID" value="NZ_FNAV01000005.1"/>
</dbReference>
<evidence type="ECO:0000313" key="3">
    <source>
        <dbReference type="Proteomes" id="UP000198994"/>
    </source>
</evidence>
<evidence type="ECO:0000313" key="2">
    <source>
        <dbReference type="EMBL" id="SDE57046.1"/>
    </source>
</evidence>
<sequence length="324" mass="36451">MLNITSSDPVLSIVVVSYNTREMTLECLRSIVAETRIPYEVIVVDNDSNDGSAEAIAAEFPTFVLMAETENHGFAKANNIAAQRARGEYLLLLNPDTVVLDGALDKLVSFAERRPSARIWGGRTLYGDRSLNVTNCWRRMTLWGLTSQVLGLNSIFRDSAIFNPEGYGGWPRDTEREVDIVTGCLLLIRRSFWEELGGFDLCFRMYGEEADLCLRARAYGARPLMTPGVEIVHYKGASEKVRADKLVRLMRGKISLLDVHMTGLAHPVGRLLLSLWPLSRAVYSTLLGRRESARTWREVWSRRGEWRDGWPREIATSPVTAKAV</sequence>
<dbReference type="InterPro" id="IPR001173">
    <property type="entry name" value="Glyco_trans_2-like"/>
</dbReference>
<reference evidence="3" key="1">
    <citation type="submission" date="2016-10" db="EMBL/GenBank/DDBJ databases">
        <authorList>
            <person name="Varghese N."/>
            <person name="Submissions S."/>
        </authorList>
    </citation>
    <scope>NUCLEOTIDE SEQUENCE [LARGE SCALE GENOMIC DNA]</scope>
    <source>
        <strain evidence="3">DSM 10146</strain>
    </source>
</reference>
<keyword evidence="3" id="KW-1185">Reference proteome</keyword>
<dbReference type="SUPFAM" id="SSF53448">
    <property type="entry name" value="Nucleotide-diphospho-sugar transferases"/>
    <property type="match status" value="1"/>
</dbReference>
<dbReference type="STRING" id="282683.SAMN04488105_10539"/>
<evidence type="ECO:0000259" key="1">
    <source>
        <dbReference type="Pfam" id="PF00535"/>
    </source>
</evidence>
<accession>A0A1G7E0S1</accession>
<dbReference type="Gene3D" id="3.90.550.10">
    <property type="entry name" value="Spore Coat Polysaccharide Biosynthesis Protein SpsA, Chain A"/>
    <property type="match status" value="1"/>
</dbReference>
<dbReference type="AlphaFoldDB" id="A0A1G7E0S1"/>
<dbReference type="OrthoDB" id="9771846at2"/>
<dbReference type="CDD" id="cd04186">
    <property type="entry name" value="GT_2_like_c"/>
    <property type="match status" value="1"/>
</dbReference>
<dbReference type="InterPro" id="IPR029044">
    <property type="entry name" value="Nucleotide-diphossugar_trans"/>
</dbReference>
<dbReference type="Proteomes" id="UP000198994">
    <property type="component" value="Unassembled WGS sequence"/>
</dbReference>